<dbReference type="InterPro" id="IPR011335">
    <property type="entry name" value="Restrct_endonuc-II-like"/>
</dbReference>
<dbReference type="Pfam" id="PF13338">
    <property type="entry name" value="AbiEi_4"/>
    <property type="match status" value="1"/>
</dbReference>
<dbReference type="Gene3D" id="3.40.960.10">
    <property type="entry name" value="VSR Endonuclease"/>
    <property type="match status" value="1"/>
</dbReference>
<accession>A0A6J4HNE0</accession>
<evidence type="ECO:0000259" key="1">
    <source>
        <dbReference type="Pfam" id="PF04480"/>
    </source>
</evidence>
<protein>
    <submittedName>
        <fullName evidence="3">Uncharacterized protein</fullName>
    </submittedName>
</protein>
<evidence type="ECO:0000313" key="3">
    <source>
        <dbReference type="EMBL" id="CAA9229104.1"/>
    </source>
</evidence>
<dbReference type="InterPro" id="IPR025159">
    <property type="entry name" value="AbiEi_N"/>
</dbReference>
<dbReference type="EMBL" id="CADCTB010000073">
    <property type="protein sequence ID" value="CAA9229104.1"/>
    <property type="molecule type" value="Genomic_DNA"/>
</dbReference>
<feature type="domain" description="DUF559" evidence="1">
    <location>
        <begin position="234"/>
        <end position="296"/>
    </location>
</feature>
<proteinExistence type="predicted"/>
<organism evidence="3">
    <name type="scientific">uncultured Acidimicrobiales bacterium</name>
    <dbReference type="NCBI Taxonomy" id="310071"/>
    <lineage>
        <taxon>Bacteria</taxon>
        <taxon>Bacillati</taxon>
        <taxon>Actinomycetota</taxon>
        <taxon>Acidimicrobiia</taxon>
        <taxon>Acidimicrobiales</taxon>
        <taxon>environmental samples</taxon>
    </lineage>
</organism>
<sequence>MDDLLARLAERQHGVFTLAQLRQLGFTDAAIRHRVGTGRWGPLGHCTFCLSGTPRSWEQQMLAAVLAAGPGAVASHRSAAALLGVPGFGRRHIEVTTLRSKRHRDLRTIVHQSLQLPPHHVTSIEHIPVTRAARTLVDLAGALPPARTERAIDNCLSAGIVGLTALHEAFAELRRPGRHGIALLDRLLEDRSDGYVAPASELERRFLALLRAAGLKEPVRQHDVGDRDGWAGRVDYAYLDLRLLVEIDGRRHHMSKLDFEADRARDNRRVAAGWRSVRFTWNQVTRRQTEVIDVLLRSGVRKRRPDDAQCRKVG</sequence>
<dbReference type="InterPro" id="IPR007569">
    <property type="entry name" value="DUF559"/>
</dbReference>
<gene>
    <name evidence="3" type="ORF">AVDCRST_MAG10-1072</name>
</gene>
<dbReference type="AlphaFoldDB" id="A0A6J4HNE0"/>
<dbReference type="Pfam" id="PF04480">
    <property type="entry name" value="DUF559"/>
    <property type="match status" value="1"/>
</dbReference>
<dbReference type="SUPFAM" id="SSF52980">
    <property type="entry name" value="Restriction endonuclease-like"/>
    <property type="match status" value="1"/>
</dbReference>
<feature type="domain" description="AbiEi antitoxin N-terminal" evidence="2">
    <location>
        <begin position="4"/>
        <end position="40"/>
    </location>
</feature>
<name>A0A6J4HNE0_9ACTN</name>
<reference evidence="3" key="1">
    <citation type="submission" date="2020-02" db="EMBL/GenBank/DDBJ databases">
        <authorList>
            <person name="Meier V. D."/>
        </authorList>
    </citation>
    <scope>NUCLEOTIDE SEQUENCE</scope>
    <source>
        <strain evidence="3">AVDCRST_MAG10</strain>
    </source>
</reference>
<evidence type="ECO:0000259" key="2">
    <source>
        <dbReference type="Pfam" id="PF13338"/>
    </source>
</evidence>